<dbReference type="EMBL" id="NFZX01000039">
    <property type="protein sequence ID" value="RFA33343.1"/>
    <property type="molecule type" value="Genomic_DNA"/>
</dbReference>
<evidence type="ECO:0000313" key="2">
    <source>
        <dbReference type="Proteomes" id="UP000256488"/>
    </source>
</evidence>
<organism evidence="1 2">
    <name type="scientific">Virgibacillus dokdonensis</name>
    <dbReference type="NCBI Taxonomy" id="302167"/>
    <lineage>
        <taxon>Bacteria</taxon>
        <taxon>Bacillati</taxon>
        <taxon>Bacillota</taxon>
        <taxon>Bacilli</taxon>
        <taxon>Bacillales</taxon>
        <taxon>Bacillaceae</taxon>
        <taxon>Virgibacillus</taxon>
    </lineage>
</organism>
<evidence type="ECO:0000313" key="1">
    <source>
        <dbReference type="EMBL" id="RFA33343.1"/>
    </source>
</evidence>
<sequence length="109" mass="12635">MKRWLTGKKISSITSRLSYTNAAVEGGITELKHFKEDFIFTEGIYREGIVARKSIVWKCVLLINSKLVTYSEALNLKEHVRCTPFITKQSDGECMGHVFSYSYRIDMYR</sequence>
<accession>A0A3E0WMA4</accession>
<name>A0A3E0WMA4_9BACI</name>
<reference evidence="1 2" key="1">
    <citation type="submission" date="2017-05" db="EMBL/GenBank/DDBJ databases">
        <title>Virgibacillus sp. AK90 isolated from a saltern of Kakinada, India.</title>
        <authorList>
            <person name="Gupta V."/>
            <person name="Sidhu C."/>
            <person name="Korpole S."/>
            <person name="Pinnaka A.K."/>
        </authorList>
    </citation>
    <scope>NUCLEOTIDE SEQUENCE [LARGE SCALE GENOMIC DNA]</scope>
    <source>
        <strain evidence="1 2">AK90</strain>
    </source>
</reference>
<dbReference type="AlphaFoldDB" id="A0A3E0WMA4"/>
<proteinExistence type="predicted"/>
<comment type="caution">
    <text evidence="1">The sequence shown here is derived from an EMBL/GenBank/DDBJ whole genome shotgun (WGS) entry which is preliminary data.</text>
</comment>
<gene>
    <name evidence="1" type="ORF">CAI16_15130</name>
</gene>
<dbReference type="Proteomes" id="UP000256488">
    <property type="component" value="Unassembled WGS sequence"/>
</dbReference>
<protein>
    <submittedName>
        <fullName evidence="1">Uncharacterized protein</fullName>
    </submittedName>
</protein>